<dbReference type="SUPFAM" id="SSF49899">
    <property type="entry name" value="Concanavalin A-like lectins/glucanases"/>
    <property type="match status" value="1"/>
</dbReference>
<keyword evidence="1 4" id="KW-0378">Hydrolase</keyword>
<dbReference type="SUPFAM" id="SSF75005">
    <property type="entry name" value="Arabinanase/levansucrase/invertase"/>
    <property type="match status" value="1"/>
</dbReference>
<dbReference type="GO" id="GO:0005975">
    <property type="term" value="P:carbohydrate metabolic process"/>
    <property type="evidence" value="ECO:0007669"/>
    <property type="project" value="UniProtKB-ARBA"/>
</dbReference>
<reference evidence="4 5" key="1">
    <citation type="journal article" date="2015" name="Microbes Environ.">
        <title>Distribution and evolution of nitrogen fixation genes in the phylum bacteroidetes.</title>
        <authorList>
            <person name="Inoue J."/>
            <person name="Oshima K."/>
            <person name="Suda W."/>
            <person name="Sakamoto M."/>
            <person name="Iino T."/>
            <person name="Noda S."/>
            <person name="Hongoh Y."/>
            <person name="Hattori M."/>
            <person name="Ohkuma M."/>
        </authorList>
    </citation>
    <scope>NUCLEOTIDE SEQUENCE [LARGE SCALE GENOMIC DNA]</scope>
    <source>
        <strain evidence="4">JCM 15548</strain>
    </source>
</reference>
<keyword evidence="2" id="KW-0326">Glycosidase</keyword>
<dbReference type="PANTHER" id="PTHR42812">
    <property type="entry name" value="BETA-XYLOSIDASE"/>
    <property type="match status" value="1"/>
</dbReference>
<sequence>MALKDRGIAQGSIIDTPEGDWYAYLFRDYGSLGRIPYLVPMVWEDGWPVLGVDGKVPDHLDLPANKRDWSGIVTSDEFKRKKGDHALPLAWQWNHNPDDRFWSLNQRKGYLRLTTGRVDTDVLQSRNMLTQRTMGPTSSATTKMDVSQMKDGDYAGFIALQKKYGYVGVKMENGQKTIVMVSAESDEPVVLAELPLTKKKVYFKIDGDFKERTDKAYFFYSLNGQEWTRLGEPLQMAYTLPHFMGYRYGLFNYATESTGGFVDFDYFRISPEIEEVP</sequence>
<gene>
    <name evidence="4" type="ORF">JCM15548_11009</name>
</gene>
<dbReference type="Gene3D" id="2.115.10.20">
    <property type="entry name" value="Glycosyl hydrolase domain, family 43"/>
    <property type="match status" value="1"/>
</dbReference>
<dbReference type="EMBL" id="BAZW01000005">
    <property type="protein sequence ID" value="GAO28874.1"/>
    <property type="molecule type" value="Genomic_DNA"/>
</dbReference>
<dbReference type="PANTHER" id="PTHR42812:SF12">
    <property type="entry name" value="BETA-XYLOSIDASE-RELATED"/>
    <property type="match status" value="1"/>
</dbReference>
<evidence type="ECO:0000256" key="2">
    <source>
        <dbReference type="ARBA" id="ARBA00023295"/>
    </source>
</evidence>
<organism evidence="4 5">
    <name type="scientific">Geofilum rubicundum JCM 15548</name>
    <dbReference type="NCBI Taxonomy" id="1236989"/>
    <lineage>
        <taxon>Bacteria</taxon>
        <taxon>Pseudomonadati</taxon>
        <taxon>Bacteroidota</taxon>
        <taxon>Bacteroidia</taxon>
        <taxon>Marinilabiliales</taxon>
        <taxon>Marinilabiliaceae</taxon>
        <taxon>Geofilum</taxon>
    </lineage>
</organism>
<dbReference type="RefSeq" id="WP_227625455.1">
    <property type="nucleotide sequence ID" value="NZ_BAZW01000005.1"/>
</dbReference>
<evidence type="ECO:0000313" key="4">
    <source>
        <dbReference type="EMBL" id="GAO28874.1"/>
    </source>
</evidence>
<accession>A0A0E9LUF6</accession>
<dbReference type="Pfam" id="PF17851">
    <property type="entry name" value="GH43_C2"/>
    <property type="match status" value="1"/>
</dbReference>
<protein>
    <submittedName>
        <fullName evidence="4">Glycoside hydrolase</fullName>
    </submittedName>
</protein>
<dbReference type="Proteomes" id="UP000032900">
    <property type="component" value="Unassembled WGS sequence"/>
</dbReference>
<dbReference type="GO" id="GO:0004553">
    <property type="term" value="F:hydrolase activity, hydrolyzing O-glycosyl compounds"/>
    <property type="evidence" value="ECO:0007669"/>
    <property type="project" value="UniProtKB-ARBA"/>
</dbReference>
<dbReference type="InterPro" id="IPR023296">
    <property type="entry name" value="Glyco_hydro_beta-prop_sf"/>
</dbReference>
<evidence type="ECO:0000256" key="1">
    <source>
        <dbReference type="ARBA" id="ARBA00022801"/>
    </source>
</evidence>
<dbReference type="InterPro" id="IPR013320">
    <property type="entry name" value="ConA-like_dom_sf"/>
</dbReference>
<evidence type="ECO:0000313" key="5">
    <source>
        <dbReference type="Proteomes" id="UP000032900"/>
    </source>
</evidence>
<proteinExistence type="predicted"/>
<comment type="caution">
    <text evidence="4">The sequence shown here is derived from an EMBL/GenBank/DDBJ whole genome shotgun (WGS) entry which is preliminary data.</text>
</comment>
<name>A0A0E9LUF6_9BACT</name>
<keyword evidence="5" id="KW-1185">Reference proteome</keyword>
<dbReference type="Gene3D" id="2.60.120.200">
    <property type="match status" value="1"/>
</dbReference>
<dbReference type="InterPro" id="IPR051795">
    <property type="entry name" value="Glycosyl_Hydrlase_43"/>
</dbReference>
<dbReference type="AlphaFoldDB" id="A0A0E9LUF6"/>
<feature type="domain" description="Beta-xylosidase C-terminal Concanavalin A-like" evidence="3">
    <location>
        <begin position="85"/>
        <end position="269"/>
    </location>
</feature>
<evidence type="ECO:0000259" key="3">
    <source>
        <dbReference type="Pfam" id="PF17851"/>
    </source>
</evidence>
<dbReference type="STRING" id="1236989.JCM15548_11009"/>
<dbReference type="InterPro" id="IPR041542">
    <property type="entry name" value="GH43_C2"/>
</dbReference>